<proteinExistence type="predicted"/>
<dbReference type="RefSeq" id="WP_381369075.1">
    <property type="nucleotide sequence ID" value="NZ_JBHSOA010000074.1"/>
</dbReference>
<evidence type="ECO:0000313" key="2">
    <source>
        <dbReference type="Proteomes" id="UP001596180"/>
    </source>
</evidence>
<gene>
    <name evidence="1" type="ORF">ACFPZI_29020</name>
</gene>
<reference evidence="2" key="1">
    <citation type="journal article" date="2019" name="Int. J. Syst. Evol. Microbiol.">
        <title>The Global Catalogue of Microorganisms (GCM) 10K type strain sequencing project: providing services to taxonomists for standard genome sequencing and annotation.</title>
        <authorList>
            <consortium name="The Broad Institute Genomics Platform"/>
            <consortium name="The Broad Institute Genome Sequencing Center for Infectious Disease"/>
            <person name="Wu L."/>
            <person name="Ma J."/>
        </authorList>
    </citation>
    <scope>NUCLEOTIDE SEQUENCE [LARGE SCALE GENOMIC DNA]</scope>
    <source>
        <strain evidence="2">JCM 10411</strain>
    </source>
</reference>
<organism evidence="1 2">
    <name type="scientific">Streptomyces chlorus</name>
    <dbReference type="NCBI Taxonomy" id="887452"/>
    <lineage>
        <taxon>Bacteria</taxon>
        <taxon>Bacillati</taxon>
        <taxon>Actinomycetota</taxon>
        <taxon>Actinomycetes</taxon>
        <taxon>Kitasatosporales</taxon>
        <taxon>Streptomycetaceae</taxon>
        <taxon>Streptomyces</taxon>
    </lineage>
</organism>
<dbReference type="EMBL" id="JBHSOA010000074">
    <property type="protein sequence ID" value="MFC5855676.1"/>
    <property type="molecule type" value="Genomic_DNA"/>
</dbReference>
<protein>
    <submittedName>
        <fullName evidence="1">Uncharacterized protein</fullName>
    </submittedName>
</protein>
<evidence type="ECO:0000313" key="1">
    <source>
        <dbReference type="EMBL" id="MFC5855676.1"/>
    </source>
</evidence>
<keyword evidence="2" id="KW-1185">Reference proteome</keyword>
<comment type="caution">
    <text evidence="1">The sequence shown here is derived from an EMBL/GenBank/DDBJ whole genome shotgun (WGS) entry which is preliminary data.</text>
</comment>
<name>A0ABW1E4E2_9ACTN</name>
<dbReference type="Proteomes" id="UP001596180">
    <property type="component" value="Unassembled WGS sequence"/>
</dbReference>
<accession>A0ABW1E4E2</accession>
<sequence>MDLTVESLVDGAKALRRRVRRACRRAEAPARVSFRKEPWRLRLPPQH</sequence>